<name>K7E5A6_MONDO</name>
<gene>
    <name evidence="5" type="primary">LOC103103493</name>
</gene>
<dbReference type="OMA" id="YSAICTM"/>
<evidence type="ECO:0000313" key="6">
    <source>
        <dbReference type="Proteomes" id="UP000002280"/>
    </source>
</evidence>
<evidence type="ECO:0000256" key="1">
    <source>
        <dbReference type="ARBA" id="ARBA00004613"/>
    </source>
</evidence>
<dbReference type="Proteomes" id="UP000002280">
    <property type="component" value="Chromosome 1"/>
</dbReference>
<keyword evidence="3" id="KW-1015">Disulfide bond</keyword>
<dbReference type="eggNOG" id="KOG3649">
    <property type="taxonomic scope" value="Eukaryota"/>
</dbReference>
<dbReference type="CDD" id="cd00104">
    <property type="entry name" value="KAZAL_FS"/>
    <property type="match status" value="1"/>
</dbReference>
<dbReference type="SMART" id="SM00280">
    <property type="entry name" value="KAZAL"/>
    <property type="match status" value="2"/>
</dbReference>
<dbReference type="InterPro" id="IPR002350">
    <property type="entry name" value="Kazal_dom"/>
</dbReference>
<feature type="domain" description="Kazal-like" evidence="4">
    <location>
        <begin position="12"/>
        <end position="72"/>
    </location>
</feature>
<evidence type="ECO:0000313" key="5">
    <source>
        <dbReference type="Ensembl" id="ENSMODP00000040958.2"/>
    </source>
</evidence>
<evidence type="ECO:0000259" key="4">
    <source>
        <dbReference type="PROSITE" id="PS51465"/>
    </source>
</evidence>
<feature type="domain" description="Kazal-like" evidence="4">
    <location>
        <begin position="73"/>
        <end position="114"/>
    </location>
</feature>
<dbReference type="Bgee" id="ENSMODG00000027485">
    <property type="expression patterns" value="Expressed in spermatid and 2 other cell types or tissues"/>
</dbReference>
<dbReference type="PROSITE" id="PS00282">
    <property type="entry name" value="KAZAL_1"/>
    <property type="match status" value="1"/>
</dbReference>
<organism evidence="5 6">
    <name type="scientific">Monodelphis domestica</name>
    <name type="common">Gray short-tailed opossum</name>
    <dbReference type="NCBI Taxonomy" id="13616"/>
    <lineage>
        <taxon>Eukaryota</taxon>
        <taxon>Metazoa</taxon>
        <taxon>Chordata</taxon>
        <taxon>Craniata</taxon>
        <taxon>Vertebrata</taxon>
        <taxon>Euteleostomi</taxon>
        <taxon>Mammalia</taxon>
        <taxon>Metatheria</taxon>
        <taxon>Didelphimorphia</taxon>
        <taxon>Didelphidae</taxon>
        <taxon>Monodelphis</taxon>
    </lineage>
</organism>
<dbReference type="InParanoid" id="K7E5A6"/>
<protein>
    <submittedName>
        <fullName evidence="5">Ovomucoid-like</fullName>
    </submittedName>
</protein>
<proteinExistence type="predicted"/>
<dbReference type="AlphaFoldDB" id="K7E5A6"/>
<accession>K7E5A6</accession>
<reference evidence="5" key="2">
    <citation type="submission" date="2025-08" db="UniProtKB">
        <authorList>
            <consortium name="Ensembl"/>
        </authorList>
    </citation>
    <scope>IDENTIFICATION</scope>
</reference>
<dbReference type="SUPFAM" id="SSF100895">
    <property type="entry name" value="Kazal-type serine protease inhibitors"/>
    <property type="match status" value="2"/>
</dbReference>
<comment type="subcellular location">
    <subcellularLocation>
        <location evidence="1">Secreted</location>
    </subcellularLocation>
</comment>
<dbReference type="Pfam" id="PF00050">
    <property type="entry name" value="Kazal_1"/>
    <property type="match status" value="2"/>
</dbReference>
<dbReference type="HOGENOM" id="CLU_087965_2_0_1"/>
<reference evidence="5" key="3">
    <citation type="submission" date="2025-09" db="UniProtKB">
        <authorList>
            <consortium name="Ensembl"/>
        </authorList>
    </citation>
    <scope>IDENTIFICATION</scope>
</reference>
<dbReference type="RefSeq" id="XP_056667600.1">
    <property type="nucleotide sequence ID" value="XM_056811622.1"/>
</dbReference>
<keyword evidence="6" id="KW-1185">Reference proteome</keyword>
<keyword evidence="2" id="KW-0964">Secreted</keyword>
<sequence length="115" mass="12656">MDKKPNEKNENKEQKVDCSRYPTTSKGIICTDVLKPICGADKKTYRNECSLCATNAEKGLDIKKLHDGQCIDCPPKEQIACTMEHKPHCGSDDHTYANKCSFCNAVVASCPSVGM</sequence>
<dbReference type="PANTHER" id="PTHR47499:SF2">
    <property type="entry name" value="SERINE PROTEASE INHIBITOR KAZAL-TYPE 9"/>
    <property type="match status" value="1"/>
</dbReference>
<dbReference type="GeneID" id="103103493"/>
<dbReference type="PANTHER" id="PTHR47499">
    <property type="entry name" value="SERINE PROTEASE INHIBITOR KAZAL-TYPE 7 SPINK7"/>
    <property type="match status" value="1"/>
</dbReference>
<dbReference type="Ensembl" id="ENSMODT00000044067.2">
    <property type="protein sequence ID" value="ENSMODP00000040958.2"/>
    <property type="gene ID" value="ENSMODG00000027485.2"/>
</dbReference>
<dbReference type="GO" id="GO:0005576">
    <property type="term" value="C:extracellular region"/>
    <property type="evidence" value="ECO:0007669"/>
    <property type="project" value="UniProtKB-SubCell"/>
</dbReference>
<dbReference type="Gene3D" id="3.30.60.30">
    <property type="match status" value="2"/>
</dbReference>
<dbReference type="InterPro" id="IPR050159">
    <property type="entry name" value="Kazal-type_SerProtInhib"/>
</dbReference>
<dbReference type="GeneTree" id="ENSGT00520000060726"/>
<evidence type="ECO:0000256" key="3">
    <source>
        <dbReference type="ARBA" id="ARBA00023157"/>
    </source>
</evidence>
<dbReference type="PROSITE" id="PS51465">
    <property type="entry name" value="KAZAL_2"/>
    <property type="match status" value="2"/>
</dbReference>
<dbReference type="InterPro" id="IPR036058">
    <property type="entry name" value="Kazal_dom_sf"/>
</dbReference>
<dbReference type="FunFam" id="3.30.60.30:FF:000036">
    <property type="entry name" value="Ovomucoid"/>
    <property type="match status" value="1"/>
</dbReference>
<reference evidence="5 6" key="1">
    <citation type="journal article" date="2007" name="Nature">
        <title>Genome of the marsupial Monodelphis domestica reveals innovation in non-coding sequences.</title>
        <authorList>
            <person name="Mikkelsen T.S."/>
            <person name="Wakefield M.J."/>
            <person name="Aken B."/>
            <person name="Amemiya C.T."/>
            <person name="Chang J.L."/>
            <person name="Duke S."/>
            <person name="Garber M."/>
            <person name="Gentles A.J."/>
            <person name="Goodstadt L."/>
            <person name="Heger A."/>
            <person name="Jurka J."/>
            <person name="Kamal M."/>
            <person name="Mauceli E."/>
            <person name="Searle S.M."/>
            <person name="Sharpe T."/>
            <person name="Baker M.L."/>
            <person name="Batzer M.A."/>
            <person name="Benos P.V."/>
            <person name="Belov K."/>
            <person name="Clamp M."/>
            <person name="Cook A."/>
            <person name="Cuff J."/>
            <person name="Das R."/>
            <person name="Davidow L."/>
            <person name="Deakin J.E."/>
            <person name="Fazzari M.J."/>
            <person name="Glass J.L."/>
            <person name="Grabherr M."/>
            <person name="Greally J.M."/>
            <person name="Gu W."/>
            <person name="Hore T.A."/>
            <person name="Huttley G.A."/>
            <person name="Kleber M."/>
            <person name="Jirtle R.L."/>
            <person name="Koina E."/>
            <person name="Lee J.T."/>
            <person name="Mahony S."/>
            <person name="Marra M.A."/>
            <person name="Miller R.D."/>
            <person name="Nicholls R.D."/>
            <person name="Oda M."/>
            <person name="Papenfuss A.T."/>
            <person name="Parra Z.E."/>
            <person name="Pollock D.D."/>
            <person name="Ray D.A."/>
            <person name="Schein J.E."/>
            <person name="Speed T.P."/>
            <person name="Thompson K."/>
            <person name="VandeBerg J.L."/>
            <person name="Wade C.M."/>
            <person name="Walker J.A."/>
            <person name="Waters P.D."/>
            <person name="Webber C."/>
            <person name="Weidman J.R."/>
            <person name="Xie X."/>
            <person name="Zody M.C."/>
            <person name="Baldwin J."/>
            <person name="Abdouelleil A."/>
            <person name="Abdulkadir J."/>
            <person name="Abebe A."/>
            <person name="Abera B."/>
            <person name="Abreu J."/>
            <person name="Acer S.C."/>
            <person name="Aftuck L."/>
            <person name="Alexander A."/>
            <person name="An P."/>
            <person name="Anderson E."/>
            <person name="Anderson S."/>
            <person name="Arachi H."/>
            <person name="Azer M."/>
            <person name="Bachantsang P."/>
            <person name="Barry A."/>
            <person name="Bayul T."/>
            <person name="Berlin A."/>
            <person name="Bessette D."/>
            <person name="Bloom T."/>
            <person name="Bloom T."/>
            <person name="Boguslavskiy L."/>
            <person name="Bonnet C."/>
            <person name="Boukhgalter B."/>
            <person name="Bourzgui I."/>
            <person name="Brown A."/>
            <person name="Cahill P."/>
            <person name="Channer S."/>
            <person name="Cheshatsang Y."/>
            <person name="Chuda L."/>
            <person name="Citroen M."/>
            <person name="Collymore A."/>
            <person name="Cooke P."/>
            <person name="Costello M."/>
            <person name="D'Aco K."/>
            <person name="Daza R."/>
            <person name="De Haan G."/>
            <person name="DeGray S."/>
            <person name="DeMaso C."/>
            <person name="Dhargay N."/>
            <person name="Dooley K."/>
            <person name="Dooley E."/>
            <person name="Doricent M."/>
            <person name="Dorje P."/>
            <person name="Dorjee K."/>
            <person name="Dupes A."/>
            <person name="Elong R."/>
            <person name="Falk J."/>
            <person name="Farina A."/>
            <person name="Faro S."/>
            <person name="Ferguson D."/>
            <person name="Fisher S."/>
            <person name="Foley C.D."/>
            <person name="Franke A."/>
            <person name="Friedrich D."/>
            <person name="Gadbois L."/>
            <person name="Gearin G."/>
            <person name="Gearin C.R."/>
            <person name="Giannoukos G."/>
            <person name="Goode T."/>
            <person name="Graham J."/>
            <person name="Grandbois E."/>
            <person name="Grewal S."/>
            <person name="Gyaltsen K."/>
            <person name="Hafez N."/>
            <person name="Hagos B."/>
            <person name="Hall J."/>
            <person name="Henson C."/>
            <person name="Hollinger A."/>
            <person name="Honan T."/>
            <person name="Huard M.D."/>
            <person name="Hughes L."/>
            <person name="Hurhula B."/>
            <person name="Husby M.E."/>
            <person name="Kamat A."/>
            <person name="Kanga B."/>
            <person name="Kashin S."/>
            <person name="Khazanovich D."/>
            <person name="Kisner P."/>
            <person name="Lance K."/>
            <person name="Lara M."/>
            <person name="Lee W."/>
            <person name="Lennon N."/>
            <person name="Letendre F."/>
            <person name="LeVine R."/>
            <person name="Lipovsky A."/>
            <person name="Liu X."/>
            <person name="Liu J."/>
            <person name="Liu S."/>
            <person name="Lokyitsang T."/>
            <person name="Lokyitsang Y."/>
            <person name="Lubonja R."/>
            <person name="Lui A."/>
            <person name="MacDonald P."/>
            <person name="Magnisalis V."/>
            <person name="Maru K."/>
            <person name="Matthews C."/>
            <person name="McCusker W."/>
            <person name="McDonough S."/>
            <person name="Mehta T."/>
            <person name="Meldrim J."/>
            <person name="Meneus L."/>
            <person name="Mihai O."/>
            <person name="Mihalev A."/>
            <person name="Mihova T."/>
            <person name="Mittelman R."/>
            <person name="Mlenga V."/>
            <person name="Montmayeur A."/>
            <person name="Mulrain L."/>
            <person name="Navidi A."/>
            <person name="Naylor J."/>
            <person name="Negash T."/>
            <person name="Nguyen T."/>
            <person name="Nguyen N."/>
            <person name="Nicol R."/>
            <person name="Norbu C."/>
            <person name="Norbu N."/>
            <person name="Novod N."/>
            <person name="O'Neill B."/>
            <person name="Osman S."/>
            <person name="Markiewicz E."/>
            <person name="Oyono O.L."/>
            <person name="Patti C."/>
            <person name="Phunkhang P."/>
            <person name="Pierre F."/>
            <person name="Priest M."/>
            <person name="Raghuraman S."/>
            <person name="Rege F."/>
            <person name="Reyes R."/>
            <person name="Rise C."/>
            <person name="Rogov P."/>
            <person name="Ross K."/>
            <person name="Ryan E."/>
            <person name="Settipalli S."/>
            <person name="Shea T."/>
            <person name="Sherpa N."/>
            <person name="Shi L."/>
            <person name="Shih D."/>
            <person name="Sparrow T."/>
            <person name="Spaulding J."/>
            <person name="Stalker J."/>
            <person name="Stange-Thomann N."/>
            <person name="Stavropoulos S."/>
            <person name="Stone C."/>
            <person name="Strader C."/>
            <person name="Tesfaye S."/>
            <person name="Thomson T."/>
            <person name="Thoulutsang Y."/>
            <person name="Thoulutsang D."/>
            <person name="Topham K."/>
            <person name="Topping I."/>
            <person name="Tsamla T."/>
            <person name="Vassiliev H."/>
            <person name="Vo A."/>
            <person name="Wangchuk T."/>
            <person name="Wangdi T."/>
            <person name="Weiand M."/>
            <person name="Wilkinson J."/>
            <person name="Wilson A."/>
            <person name="Yadav S."/>
            <person name="Young G."/>
            <person name="Yu Q."/>
            <person name="Zembek L."/>
            <person name="Zhong D."/>
            <person name="Zimmer A."/>
            <person name="Zwirko Z."/>
            <person name="Jaffe D.B."/>
            <person name="Alvarez P."/>
            <person name="Brockman W."/>
            <person name="Butler J."/>
            <person name="Chin C."/>
            <person name="Gnerre S."/>
            <person name="MacCallum I."/>
            <person name="Graves J.A."/>
            <person name="Ponting C.P."/>
            <person name="Breen M."/>
            <person name="Samollow P.B."/>
            <person name="Lander E.S."/>
            <person name="Lindblad-Toh K."/>
        </authorList>
    </citation>
    <scope>NUCLEOTIDE SEQUENCE [LARGE SCALE GENOMIC DNA]</scope>
</reference>
<evidence type="ECO:0000256" key="2">
    <source>
        <dbReference type="ARBA" id="ARBA00022525"/>
    </source>
</evidence>